<comment type="caution">
    <text evidence="1">The sequence shown here is derived from an EMBL/GenBank/DDBJ whole genome shotgun (WGS) entry which is preliminary data.</text>
</comment>
<protein>
    <submittedName>
        <fullName evidence="1">Uncharacterized protein</fullName>
    </submittedName>
</protein>
<evidence type="ECO:0000313" key="1">
    <source>
        <dbReference type="EMBL" id="KAF2263242.1"/>
    </source>
</evidence>
<accession>A0A9P4K5Z9</accession>
<reference evidence="2" key="1">
    <citation type="journal article" date="2020" name="Stud. Mycol.">
        <title>101 Dothideomycetes genomes: A test case for predicting lifestyles and emergence of pathogens.</title>
        <authorList>
            <person name="Haridas S."/>
            <person name="Albert R."/>
            <person name="Binder M."/>
            <person name="Bloem J."/>
            <person name="LaButti K."/>
            <person name="Salamov A."/>
            <person name="Andreopoulos B."/>
            <person name="Baker S."/>
            <person name="Barry K."/>
            <person name="Bills G."/>
            <person name="Bluhm B."/>
            <person name="Cannon C."/>
            <person name="Castanera R."/>
            <person name="Culley D."/>
            <person name="Daum C."/>
            <person name="Ezra D."/>
            <person name="Gonzalez J."/>
            <person name="Henrissat B."/>
            <person name="Kuo A."/>
            <person name="Liang C."/>
            <person name="Lipzen A."/>
            <person name="Lutzoni F."/>
            <person name="Magnuson J."/>
            <person name="Mondo S."/>
            <person name="Nolan M."/>
            <person name="Ohm R."/>
            <person name="Pangilinan J."/>
            <person name="Park H.-J."/>
            <person name="Ramirez L."/>
            <person name="Alfaro M."/>
            <person name="Sun H."/>
            <person name="Tritt A."/>
            <person name="Yoshinaga Y."/>
            <person name="Zwiers L.-H."/>
            <person name="Turgeon B."/>
            <person name="Goodwin S."/>
            <person name="Spatafora J."/>
            <person name="Crous P."/>
            <person name="Grigoriev I."/>
        </authorList>
    </citation>
    <scope>NUCLEOTIDE SEQUENCE [LARGE SCALE GENOMIC DNA]</scope>
    <source>
        <strain evidence="2">CBS 304.66</strain>
    </source>
</reference>
<organism evidence="1 2">
    <name type="scientific">Lojkania enalia</name>
    <dbReference type="NCBI Taxonomy" id="147567"/>
    <lineage>
        <taxon>Eukaryota</taxon>
        <taxon>Fungi</taxon>
        <taxon>Dikarya</taxon>
        <taxon>Ascomycota</taxon>
        <taxon>Pezizomycotina</taxon>
        <taxon>Dothideomycetes</taxon>
        <taxon>Pleosporomycetidae</taxon>
        <taxon>Pleosporales</taxon>
        <taxon>Pleosporales incertae sedis</taxon>
        <taxon>Lojkania</taxon>
    </lineage>
</organism>
<proteinExistence type="predicted"/>
<dbReference type="Proteomes" id="UP000800093">
    <property type="component" value="Unassembled WGS sequence"/>
</dbReference>
<dbReference type="EMBL" id="ML986629">
    <property type="protein sequence ID" value="KAF2263242.1"/>
    <property type="molecule type" value="Genomic_DNA"/>
</dbReference>
<name>A0A9P4K5Z9_9PLEO</name>
<dbReference type="AlphaFoldDB" id="A0A9P4K5Z9"/>
<keyword evidence="2" id="KW-1185">Reference proteome</keyword>
<gene>
    <name evidence="1" type="ORF">CC78DRAFT_617913</name>
</gene>
<sequence length="145" mass="15983">MSIKNMLPRWRLRGGLTLMGAWVAPLFPELEFYMDIAYEERQASQDIIRSEWAGCSGINMALMPKLINPIGAIYNGTAMALITEKKAMSQALGSGQIAFVRAGLAQAAPGVLESRICILLVFENKPLTPDLGREIKRNEKTKSSL</sequence>
<evidence type="ECO:0000313" key="2">
    <source>
        <dbReference type="Proteomes" id="UP000800093"/>
    </source>
</evidence>